<dbReference type="GO" id="GO:0016410">
    <property type="term" value="F:N-acyltransferase activity"/>
    <property type="evidence" value="ECO:0007669"/>
    <property type="project" value="UniProtKB-UniRule"/>
</dbReference>
<dbReference type="PANTHER" id="PTHR38686:SF1">
    <property type="entry name" value="APOLIPOPROTEIN N-ACYLTRANSFERASE"/>
    <property type="match status" value="1"/>
</dbReference>
<dbReference type="InterPro" id="IPR036526">
    <property type="entry name" value="C-N_Hydrolase_sf"/>
</dbReference>
<dbReference type="PROSITE" id="PS50263">
    <property type="entry name" value="CN_HYDROLASE"/>
    <property type="match status" value="1"/>
</dbReference>
<evidence type="ECO:0000256" key="8">
    <source>
        <dbReference type="ARBA" id="ARBA00023315"/>
    </source>
</evidence>
<keyword evidence="12" id="KW-1185">Reference proteome</keyword>
<organism evidence="11 12">
    <name type="scientific">Sandaracinus amylolyticus</name>
    <dbReference type="NCBI Taxonomy" id="927083"/>
    <lineage>
        <taxon>Bacteria</taxon>
        <taxon>Pseudomonadati</taxon>
        <taxon>Myxococcota</taxon>
        <taxon>Polyangia</taxon>
        <taxon>Polyangiales</taxon>
        <taxon>Sandaracinaceae</taxon>
        <taxon>Sandaracinus</taxon>
    </lineage>
</organism>
<dbReference type="InterPro" id="IPR045378">
    <property type="entry name" value="LNT_N"/>
</dbReference>
<dbReference type="EMBL" id="CP011125">
    <property type="protein sequence ID" value="AKF10398.1"/>
    <property type="molecule type" value="Genomic_DNA"/>
</dbReference>
<keyword evidence="5 9" id="KW-0812">Transmembrane</keyword>
<dbReference type="CDD" id="cd07571">
    <property type="entry name" value="ALP_N-acyl_transferase"/>
    <property type="match status" value="1"/>
</dbReference>
<feature type="transmembrane region" description="Helical" evidence="9">
    <location>
        <begin position="84"/>
        <end position="115"/>
    </location>
</feature>
<dbReference type="STRING" id="927083.DB32_007547"/>
<protein>
    <recommendedName>
        <fullName evidence="9">Apolipoprotein N-acyltransferase</fullName>
        <shortName evidence="9">ALP N-acyltransferase</shortName>
        <ecNumber evidence="9">2.3.1.269</ecNumber>
    </recommendedName>
</protein>
<dbReference type="KEGG" id="samy:DB32_007547"/>
<evidence type="ECO:0000259" key="10">
    <source>
        <dbReference type="PROSITE" id="PS50263"/>
    </source>
</evidence>
<dbReference type="UniPathway" id="UPA00666"/>
<sequence length="536" mass="59521">MIRARPWALLVISAVLMFLGFAGFGIWPLAFVGIIPALFVFDPLETRGGFERPPGKHFFWRALFFGYVAELGGFYWLTNTLVDFSGFPVVVCLLFASIFYLFQGLQFVAILALWARARARGFSATPALVAAYLASETLFPMLFEHYYGSAFHPVPLLMQIADLGGPMMCTALAMVVAGALYDAGSTWTRERRVPKLWPGIALASVIFACAYGAYRLHETDARIAAAPQLTVGVVQTNMGLFEKWQNPAMGVRRHVEQTAEIAQEHDPDLVVWPESAVTYFLPSGLTNVRDWRWARRLGLDRVQVPIVFGALRQHVTAEGAEQDRNTAFVTDARGEIVGVYDKTYLLAFGEYIPFGDWFPIVYDISPMSGRFTPGDDPDAVPFTARDGRTYRLSILICYEDIVSTFVRRAEAQGDPHLFVNITNDSWFGDTQEPWVHLHLARFRAIEHRRFLIRATNSGVSAIIDAAGRLTEQSGTFVRANLVGEVAMLEGGTTLYQLLGAWPGWVGLVVIALMGFLPARYLPRRARPSALDGSASA</sequence>
<comment type="pathway">
    <text evidence="9">Protein modification; lipoprotein biosynthesis (N-acyl transfer).</text>
</comment>
<dbReference type="RefSeq" id="WP_053237366.1">
    <property type="nucleotide sequence ID" value="NZ_CP011125.1"/>
</dbReference>
<evidence type="ECO:0000256" key="4">
    <source>
        <dbReference type="ARBA" id="ARBA00022679"/>
    </source>
</evidence>
<keyword evidence="7 9" id="KW-0472">Membrane</keyword>
<comment type="similarity">
    <text evidence="2 9">Belongs to the CN hydrolase family. Apolipoprotein N-acyltransferase subfamily.</text>
</comment>
<dbReference type="InterPro" id="IPR004563">
    <property type="entry name" value="Apolipo_AcylTrfase"/>
</dbReference>
<feature type="transmembrane region" description="Helical" evidence="9">
    <location>
        <begin position="494"/>
        <end position="516"/>
    </location>
</feature>
<dbReference type="NCBIfam" id="TIGR00546">
    <property type="entry name" value="lnt"/>
    <property type="match status" value="1"/>
</dbReference>
<dbReference type="Proteomes" id="UP000034883">
    <property type="component" value="Chromosome"/>
</dbReference>
<evidence type="ECO:0000256" key="3">
    <source>
        <dbReference type="ARBA" id="ARBA00022475"/>
    </source>
</evidence>
<dbReference type="InterPro" id="IPR003010">
    <property type="entry name" value="C-N_Hydrolase"/>
</dbReference>
<evidence type="ECO:0000256" key="1">
    <source>
        <dbReference type="ARBA" id="ARBA00004651"/>
    </source>
</evidence>
<feature type="transmembrane region" description="Helical" evidence="9">
    <location>
        <begin position="59"/>
        <end position="78"/>
    </location>
</feature>
<dbReference type="PANTHER" id="PTHR38686">
    <property type="entry name" value="APOLIPOPROTEIN N-ACYLTRANSFERASE"/>
    <property type="match status" value="1"/>
</dbReference>
<dbReference type="GO" id="GO:0005886">
    <property type="term" value="C:plasma membrane"/>
    <property type="evidence" value="ECO:0007669"/>
    <property type="project" value="UniProtKB-SubCell"/>
</dbReference>
<proteinExistence type="inferred from homology"/>
<evidence type="ECO:0000256" key="2">
    <source>
        <dbReference type="ARBA" id="ARBA00010065"/>
    </source>
</evidence>
<keyword evidence="8 9" id="KW-0012">Acyltransferase</keyword>
<keyword evidence="6 9" id="KW-1133">Transmembrane helix</keyword>
<name>A0A0F6W8W6_9BACT</name>
<dbReference type="SUPFAM" id="SSF56317">
    <property type="entry name" value="Carbon-nitrogen hydrolase"/>
    <property type="match status" value="1"/>
</dbReference>
<comment type="function">
    <text evidence="9">Catalyzes the phospholipid dependent N-acylation of the N-terminal cysteine of apolipoprotein, the last step in lipoprotein maturation.</text>
</comment>
<feature type="domain" description="CN hydrolase" evidence="10">
    <location>
        <begin position="229"/>
        <end position="487"/>
    </location>
</feature>
<dbReference type="GO" id="GO:0042158">
    <property type="term" value="P:lipoprotein biosynthetic process"/>
    <property type="evidence" value="ECO:0007669"/>
    <property type="project" value="UniProtKB-UniRule"/>
</dbReference>
<evidence type="ECO:0000313" key="12">
    <source>
        <dbReference type="Proteomes" id="UP000034883"/>
    </source>
</evidence>
<dbReference type="EC" id="2.3.1.269" evidence="9"/>
<feature type="transmembrane region" description="Helical" evidence="9">
    <location>
        <begin position="122"/>
        <end position="143"/>
    </location>
</feature>
<feature type="transmembrane region" description="Helical" evidence="9">
    <location>
        <begin position="196"/>
        <end position="214"/>
    </location>
</feature>
<dbReference type="Pfam" id="PF00795">
    <property type="entry name" value="CN_hydrolase"/>
    <property type="match status" value="1"/>
</dbReference>
<comment type="catalytic activity">
    <reaction evidence="9">
        <text>N-terminal S-1,2-diacyl-sn-glyceryl-L-cysteinyl-[lipoprotein] + a glycerophospholipid = N-acyl-S-1,2-diacyl-sn-glyceryl-L-cysteinyl-[lipoprotein] + a 2-acyl-sn-glycero-3-phospholipid + H(+)</text>
        <dbReference type="Rhea" id="RHEA:48228"/>
        <dbReference type="Rhea" id="RHEA-COMP:14681"/>
        <dbReference type="Rhea" id="RHEA-COMP:14684"/>
        <dbReference type="ChEBI" id="CHEBI:15378"/>
        <dbReference type="ChEBI" id="CHEBI:136912"/>
        <dbReference type="ChEBI" id="CHEBI:140656"/>
        <dbReference type="ChEBI" id="CHEBI:140657"/>
        <dbReference type="ChEBI" id="CHEBI:140660"/>
        <dbReference type="EC" id="2.3.1.269"/>
    </reaction>
</comment>
<dbReference type="HAMAP" id="MF_01148">
    <property type="entry name" value="Lnt"/>
    <property type="match status" value="1"/>
</dbReference>
<keyword evidence="11" id="KW-0449">Lipoprotein</keyword>
<gene>
    <name evidence="9" type="primary">lnt</name>
    <name evidence="11" type="ORF">DB32_007547</name>
</gene>
<reference evidence="11 12" key="1">
    <citation type="submission" date="2015-03" db="EMBL/GenBank/DDBJ databases">
        <title>Genome assembly of Sandaracinus amylolyticus DSM 53668.</title>
        <authorList>
            <person name="Sharma G."/>
            <person name="Subramanian S."/>
        </authorList>
    </citation>
    <scope>NUCLEOTIDE SEQUENCE [LARGE SCALE GENOMIC DNA]</scope>
    <source>
        <strain evidence="11 12">DSM 53668</strain>
    </source>
</reference>
<feature type="transmembrane region" description="Helical" evidence="9">
    <location>
        <begin position="163"/>
        <end position="184"/>
    </location>
</feature>
<evidence type="ECO:0000256" key="9">
    <source>
        <dbReference type="HAMAP-Rule" id="MF_01148"/>
    </source>
</evidence>
<accession>A0A0F6W8W6</accession>
<evidence type="ECO:0000313" key="11">
    <source>
        <dbReference type="EMBL" id="AKF10398.1"/>
    </source>
</evidence>
<dbReference type="AlphaFoldDB" id="A0A0F6W8W6"/>
<feature type="transmembrane region" description="Helical" evidence="9">
    <location>
        <begin position="6"/>
        <end position="39"/>
    </location>
</feature>
<keyword evidence="4 9" id="KW-0808">Transferase</keyword>
<dbReference type="Pfam" id="PF20154">
    <property type="entry name" value="LNT_N"/>
    <property type="match status" value="1"/>
</dbReference>
<comment type="subcellular location">
    <subcellularLocation>
        <location evidence="1 9">Cell membrane</location>
        <topology evidence="1 9">Multi-pass membrane protein</topology>
    </subcellularLocation>
</comment>
<dbReference type="Gene3D" id="3.60.110.10">
    <property type="entry name" value="Carbon-nitrogen hydrolase"/>
    <property type="match status" value="1"/>
</dbReference>
<evidence type="ECO:0000256" key="5">
    <source>
        <dbReference type="ARBA" id="ARBA00022692"/>
    </source>
</evidence>
<dbReference type="OrthoDB" id="9804277at2"/>
<evidence type="ECO:0000256" key="6">
    <source>
        <dbReference type="ARBA" id="ARBA00022989"/>
    </source>
</evidence>
<keyword evidence="3 9" id="KW-1003">Cell membrane</keyword>
<evidence type="ECO:0000256" key="7">
    <source>
        <dbReference type="ARBA" id="ARBA00023136"/>
    </source>
</evidence>